<reference evidence="3 4" key="1">
    <citation type="submission" date="2018-10" db="EMBL/GenBank/DDBJ databases">
        <title>Anaerotruncus faecis sp. nov., isolated from human feces.</title>
        <authorList>
            <person name="Wang Y.-J."/>
        </authorList>
    </citation>
    <scope>NUCLEOTIDE SEQUENCE [LARGE SCALE GENOMIC DNA]</scope>
    <source>
        <strain evidence="3 4">22A2-44</strain>
    </source>
</reference>
<feature type="region of interest" description="Disordered" evidence="1">
    <location>
        <begin position="140"/>
        <end position="197"/>
    </location>
</feature>
<name>A0A498CRU7_9FIRM</name>
<feature type="compositionally biased region" description="Polar residues" evidence="1">
    <location>
        <begin position="170"/>
        <end position="185"/>
    </location>
</feature>
<evidence type="ECO:0000313" key="4">
    <source>
        <dbReference type="Proteomes" id="UP000276301"/>
    </source>
</evidence>
<organism evidence="3 4">
    <name type="scientific">Anaerotruncus massiliensis</name>
    <name type="common">ex Liu et al. 2021</name>
    <dbReference type="NCBI Taxonomy" id="2321404"/>
    <lineage>
        <taxon>Bacteria</taxon>
        <taxon>Bacillati</taxon>
        <taxon>Bacillota</taxon>
        <taxon>Clostridia</taxon>
        <taxon>Eubacteriales</taxon>
        <taxon>Oscillospiraceae</taxon>
        <taxon>Anaerotruncus</taxon>
    </lineage>
</organism>
<keyword evidence="2" id="KW-0812">Transmembrane</keyword>
<accession>A0A498CRU7</accession>
<protein>
    <recommendedName>
        <fullName evidence="5">AlgX/AlgJ SGNH hydrolase-like domain-containing protein</fullName>
    </recommendedName>
</protein>
<dbReference type="RefSeq" id="WP_121586421.1">
    <property type="nucleotide sequence ID" value="NZ_RCHT01000005.1"/>
</dbReference>
<feature type="transmembrane region" description="Helical" evidence="2">
    <location>
        <begin position="47"/>
        <end position="69"/>
    </location>
</feature>
<feature type="compositionally biased region" description="Acidic residues" evidence="1">
    <location>
        <begin position="507"/>
        <end position="524"/>
    </location>
</feature>
<dbReference type="Pfam" id="PF14286">
    <property type="entry name" value="DHHW"/>
    <property type="match status" value="2"/>
</dbReference>
<evidence type="ECO:0000256" key="2">
    <source>
        <dbReference type="SAM" id="Phobius"/>
    </source>
</evidence>
<keyword evidence="2" id="KW-0472">Membrane</keyword>
<sequence>MDQYRKQNYVYRPAPKRAARPRGPEEERERYYALIRHRIDPERLHRLSWVNIAVLCGALLAFFLGSLLGPKPERSAVEKRDLARFPAFSAEALRSGTFTRDIETWYADTFPFRDGFVGLSAVVDEAHGVRVDDVRIVAPSGGEAQDLPDASNQPPAAPQEPQPAPAGPGDSSSAPETQSDASSAPETPPAVDDGAAPGAITGGTFVYRGMAMSLYGGDPASGKWYAQVLNSYHEELPDVQIYNMIIPTAIEFYVPDKYRDLTQSQKAMIDLVYGTLDPSIKKVDAYSELAAHTDEYIYFRTDHHWTGLGAYYAYRAFCGEAGLTPKELSDFETRRLDDFIGTMYSQTQDTTLLKNPDYVDYYLFKQPYEAQRFLVDAPYSGVDSTLWGEYAQSPNSYSVFLHGDFPLVQVKTGIGNGRRILVVKESFGNAFAPFLINHYDEVYIVDQRYFQLPLVDFIREHGINELVFANNSFAVCTPYHIRCIDNMRHQVFVPRALQADVPKAGEPEESGEDAREQEEQEPPDEGDRPRRLRPRGG</sequence>
<dbReference type="Proteomes" id="UP000276301">
    <property type="component" value="Unassembled WGS sequence"/>
</dbReference>
<dbReference type="AlphaFoldDB" id="A0A498CRU7"/>
<dbReference type="EMBL" id="RCHT01000005">
    <property type="protein sequence ID" value="RLL12772.1"/>
    <property type="molecule type" value="Genomic_DNA"/>
</dbReference>
<evidence type="ECO:0008006" key="5">
    <source>
        <dbReference type="Google" id="ProtNLM"/>
    </source>
</evidence>
<dbReference type="InterPro" id="IPR025945">
    <property type="entry name" value="DHHW"/>
</dbReference>
<comment type="caution">
    <text evidence="3">The sequence shown here is derived from an EMBL/GenBank/DDBJ whole genome shotgun (WGS) entry which is preliminary data.</text>
</comment>
<keyword evidence="4" id="KW-1185">Reference proteome</keyword>
<keyword evidence="2" id="KW-1133">Transmembrane helix</keyword>
<evidence type="ECO:0000313" key="3">
    <source>
        <dbReference type="EMBL" id="RLL12772.1"/>
    </source>
</evidence>
<gene>
    <name evidence="3" type="ORF">D4A47_05020</name>
</gene>
<evidence type="ECO:0000256" key="1">
    <source>
        <dbReference type="SAM" id="MobiDB-lite"/>
    </source>
</evidence>
<feature type="region of interest" description="Disordered" evidence="1">
    <location>
        <begin position="499"/>
        <end position="537"/>
    </location>
</feature>
<feature type="compositionally biased region" description="Pro residues" evidence="1">
    <location>
        <begin position="155"/>
        <end position="166"/>
    </location>
</feature>
<proteinExistence type="predicted"/>